<organism evidence="1 2">
    <name type="scientific">Pistacia atlantica</name>
    <dbReference type="NCBI Taxonomy" id="434234"/>
    <lineage>
        <taxon>Eukaryota</taxon>
        <taxon>Viridiplantae</taxon>
        <taxon>Streptophyta</taxon>
        <taxon>Embryophyta</taxon>
        <taxon>Tracheophyta</taxon>
        <taxon>Spermatophyta</taxon>
        <taxon>Magnoliopsida</taxon>
        <taxon>eudicotyledons</taxon>
        <taxon>Gunneridae</taxon>
        <taxon>Pentapetalae</taxon>
        <taxon>rosids</taxon>
        <taxon>malvids</taxon>
        <taxon>Sapindales</taxon>
        <taxon>Anacardiaceae</taxon>
        <taxon>Pistacia</taxon>
    </lineage>
</organism>
<accession>A0ACC1BKH4</accession>
<dbReference type="Proteomes" id="UP001164250">
    <property type="component" value="Chromosome 4"/>
</dbReference>
<keyword evidence="2" id="KW-1185">Reference proteome</keyword>
<evidence type="ECO:0000313" key="2">
    <source>
        <dbReference type="Proteomes" id="UP001164250"/>
    </source>
</evidence>
<proteinExistence type="predicted"/>
<sequence length="514" mass="56646">MEGCNKGCPFLEELKKLSFLAAPMVAVTISQYLMQIVSMIMVGHLGQLSISSLSIATSFTNVTGFSPLYWLGQDPQVSAEACKYSICLIPALLGFAVLRSLIHYLQSQSLILPMFLSSCATLCAHIPLCWTLVYKVDLGNRGAALSLCLSYWLNVIVLGLYIRYSSSCEKTRTFILSDIFSSIKEFLRFALPSVAMICLEWWSFEIVILLSGLLPNSKLETSVLSICLITTSLHYVIPCGFGAAASTRVSNELGAGNPGAARLAVYVVMILAVSEAVIVSITLFFCRYVLGYAYTNDKEVVDYVIELAPLLCLSVIMDSMQAVLSGRKTDNTSLFLESEVARGSGWQRIGAYVNLGAYYLVGIPVAAVLCFALHLRGKGLWIGIVTGSAVQAMLLAFVTSFTNWQKEVPIPLQPFVPEVFASFNPSCPIFLLAMWDCFCKKIKFSLVILPYPGNQIEFHSILLTKETMLADFNFHVDIPQAIMARERIFEGTFSAEHRPDRGRSTSPDIRIFEG</sequence>
<dbReference type="EMBL" id="CM047900">
    <property type="protein sequence ID" value="KAJ0099346.1"/>
    <property type="molecule type" value="Genomic_DNA"/>
</dbReference>
<name>A0ACC1BKH4_9ROSI</name>
<comment type="caution">
    <text evidence="1">The sequence shown here is derived from an EMBL/GenBank/DDBJ whole genome shotgun (WGS) entry which is preliminary data.</text>
</comment>
<gene>
    <name evidence="1" type="ORF">Patl1_21399</name>
</gene>
<reference evidence="2" key="1">
    <citation type="journal article" date="2023" name="G3 (Bethesda)">
        <title>Genome assembly and association tests identify interacting loci associated with vigor, precocity, and sex in interspecific pistachio rootstocks.</title>
        <authorList>
            <person name="Palmer W."/>
            <person name="Jacygrad E."/>
            <person name="Sagayaradj S."/>
            <person name="Cavanaugh K."/>
            <person name="Han R."/>
            <person name="Bertier L."/>
            <person name="Beede B."/>
            <person name="Kafkas S."/>
            <person name="Golino D."/>
            <person name="Preece J."/>
            <person name="Michelmore R."/>
        </authorList>
    </citation>
    <scope>NUCLEOTIDE SEQUENCE [LARGE SCALE GENOMIC DNA]</scope>
</reference>
<protein>
    <submittedName>
        <fullName evidence="1">Uncharacterized protein</fullName>
    </submittedName>
</protein>
<evidence type="ECO:0000313" key="1">
    <source>
        <dbReference type="EMBL" id="KAJ0099346.1"/>
    </source>
</evidence>